<name>A0A3L6QSC9_PANMI</name>
<dbReference type="Gene3D" id="3.30.420.40">
    <property type="match status" value="2"/>
</dbReference>
<dbReference type="OrthoDB" id="659168at2759"/>
<accession>A0A3L6QSC9</accession>
<dbReference type="GO" id="GO:0005524">
    <property type="term" value="F:ATP binding"/>
    <property type="evidence" value="ECO:0007669"/>
    <property type="project" value="UniProtKB-KW"/>
</dbReference>
<dbReference type="AlphaFoldDB" id="A0A3L6QSC9"/>
<dbReference type="InterPro" id="IPR043129">
    <property type="entry name" value="ATPase_NBD"/>
</dbReference>
<evidence type="ECO:0000313" key="4">
    <source>
        <dbReference type="EMBL" id="RLM86286.1"/>
    </source>
</evidence>
<dbReference type="Gene3D" id="3.90.640.10">
    <property type="entry name" value="Actin, Chain A, domain 4"/>
    <property type="match status" value="1"/>
</dbReference>
<dbReference type="PRINTS" id="PR00301">
    <property type="entry name" value="HEATSHOCK70"/>
</dbReference>
<gene>
    <name evidence="4" type="ORF">C2845_PM04G00490</name>
</gene>
<dbReference type="STRING" id="4540.A0A3L6QSC9"/>
<protein>
    <submittedName>
        <fullName evidence="4">Uncharacterized protein</fullName>
    </submittedName>
</protein>
<evidence type="ECO:0000256" key="1">
    <source>
        <dbReference type="ARBA" id="ARBA00022741"/>
    </source>
</evidence>
<proteinExistence type="predicted"/>
<feature type="signal peptide" evidence="3">
    <location>
        <begin position="1"/>
        <end position="26"/>
    </location>
</feature>
<evidence type="ECO:0000256" key="2">
    <source>
        <dbReference type="ARBA" id="ARBA00022840"/>
    </source>
</evidence>
<dbReference type="EMBL" id="PQIB02000011">
    <property type="protein sequence ID" value="RLM86286.1"/>
    <property type="molecule type" value="Genomic_DNA"/>
</dbReference>
<keyword evidence="3" id="KW-0732">Signal</keyword>
<dbReference type="GO" id="GO:0140662">
    <property type="term" value="F:ATP-dependent protein folding chaperone"/>
    <property type="evidence" value="ECO:0007669"/>
    <property type="project" value="InterPro"/>
</dbReference>
<dbReference type="InterPro" id="IPR013126">
    <property type="entry name" value="Hsp_70_fam"/>
</dbReference>
<comment type="caution">
    <text evidence="4">The sequence shown here is derived from an EMBL/GenBank/DDBJ whole genome shotgun (WGS) entry which is preliminary data.</text>
</comment>
<dbReference type="PANTHER" id="PTHR19375">
    <property type="entry name" value="HEAT SHOCK PROTEIN 70KDA"/>
    <property type="match status" value="1"/>
</dbReference>
<dbReference type="Pfam" id="PF00012">
    <property type="entry name" value="HSP70"/>
    <property type="match status" value="1"/>
</dbReference>
<keyword evidence="2" id="KW-0067">ATP-binding</keyword>
<evidence type="ECO:0000313" key="5">
    <source>
        <dbReference type="Proteomes" id="UP000275267"/>
    </source>
</evidence>
<dbReference type="SUPFAM" id="SSF53067">
    <property type="entry name" value="Actin-like ATPase domain"/>
    <property type="match status" value="2"/>
</dbReference>
<organism evidence="4 5">
    <name type="scientific">Panicum miliaceum</name>
    <name type="common">Proso millet</name>
    <name type="synonym">Broomcorn millet</name>
    <dbReference type="NCBI Taxonomy" id="4540"/>
    <lineage>
        <taxon>Eukaryota</taxon>
        <taxon>Viridiplantae</taxon>
        <taxon>Streptophyta</taxon>
        <taxon>Embryophyta</taxon>
        <taxon>Tracheophyta</taxon>
        <taxon>Spermatophyta</taxon>
        <taxon>Magnoliopsida</taxon>
        <taxon>Liliopsida</taxon>
        <taxon>Poales</taxon>
        <taxon>Poaceae</taxon>
        <taxon>PACMAD clade</taxon>
        <taxon>Panicoideae</taxon>
        <taxon>Panicodae</taxon>
        <taxon>Paniceae</taxon>
        <taxon>Panicinae</taxon>
        <taxon>Panicum</taxon>
        <taxon>Panicum sect. Panicum</taxon>
    </lineage>
</organism>
<keyword evidence="5" id="KW-1185">Reference proteome</keyword>
<evidence type="ECO:0000256" key="3">
    <source>
        <dbReference type="SAM" id="SignalP"/>
    </source>
</evidence>
<reference evidence="5" key="1">
    <citation type="journal article" date="2019" name="Nat. Commun.">
        <title>The genome of broomcorn millet.</title>
        <authorList>
            <person name="Zou C."/>
            <person name="Miki D."/>
            <person name="Li D."/>
            <person name="Tang Q."/>
            <person name="Xiao L."/>
            <person name="Rajput S."/>
            <person name="Deng P."/>
            <person name="Jia W."/>
            <person name="Huang R."/>
            <person name="Zhang M."/>
            <person name="Sun Y."/>
            <person name="Hu J."/>
            <person name="Fu X."/>
            <person name="Schnable P.S."/>
            <person name="Li F."/>
            <person name="Zhang H."/>
            <person name="Feng B."/>
            <person name="Zhu X."/>
            <person name="Liu R."/>
            <person name="Schnable J.C."/>
            <person name="Zhu J.-K."/>
            <person name="Zhang H."/>
        </authorList>
    </citation>
    <scope>NUCLEOTIDE SEQUENCE [LARGE SCALE GENOMIC DNA]</scope>
</reference>
<dbReference type="Proteomes" id="UP000275267">
    <property type="component" value="Unassembled WGS sequence"/>
</dbReference>
<sequence length="425" mass="46899">MARQDVALVRALVWLLALAALGKAAALFDQELPSDPAMYPPGRVIAVDLGNTNSCVAGYGSGQTQTMFQLCIPSWVAFADDGAVLVSEHARNHAAVNPQAAVSGFKRLLGKRLTRVFEREFAQRVKENLPYKVDVEKDVWPHIQVTTSDDAVRLLGLEKLTAMVVAKLKETAEAYLGHRVDAAIFTLPLEFSNEAMSVLSEPTAAANAYGVDEHLRDEGNVVVLHVGVGTAEASVLTLVDGVYYEALGLEYDPFFGGQDFDRRIMDHFVRLVRNKHGKDIGNDRAAALDKLRTACERAKKTLSHQDHARVTVESLVDGVDLAEPLTRAEFEELNHDLFLKVVELVDKVVSQAQVYYMDSKLVIDEVVLIGRSTMIPKVRELVREYFGGTNNKELNTRIKPDEVVTVGAAQYSKQRSALLARRELS</sequence>
<dbReference type="FunFam" id="3.90.640.10:FF:000002">
    <property type="entry name" value="Heat shock 70 kDa"/>
    <property type="match status" value="1"/>
</dbReference>
<keyword evidence="1" id="KW-0547">Nucleotide-binding</keyword>
<feature type="chain" id="PRO_5017959921" evidence="3">
    <location>
        <begin position="27"/>
        <end position="425"/>
    </location>
</feature>